<sequence>MAELKSALATRRQKGQEEQVYEGYGKRKFSFKEGKRGAHPDPKKLLQSMQVQGIEAPTDPIDPEDDEEEQKKGNTDDSSNHQKGQQEQQEPEQQPEEQQQQQQGEQQQQEASTSAKPQQSAGQKEKKWPLQLSHRYDWKSRELSLPMFAKNEKSPEVQKAARALAAKYHLPSQVAIRIALLYQFEYDNIGKMIADIYLEAIQLLTAGIMCSKLCHESLKVKRKQLRVKYPDGLLLLANVGLARHFTSPIQIDFRTVQDLYIGIRHSPAFNEVNKIIKPLKQQLQESRCCVLATVTCSYSLLMDRPKDLAALCAVVDVSTGRHGPAVWETGGYTDSVFATGLQAERFY</sequence>
<name>U6MUW9_9EIME</name>
<dbReference type="VEuPathDB" id="ToxoDB:ENH_00041120"/>
<feature type="compositionally biased region" description="Basic and acidic residues" evidence="1">
    <location>
        <begin position="30"/>
        <end position="44"/>
    </location>
</feature>
<evidence type="ECO:0000313" key="2">
    <source>
        <dbReference type="EMBL" id="CDJ66883.1"/>
    </source>
</evidence>
<protein>
    <submittedName>
        <fullName evidence="2">Uncharacterized protein</fullName>
    </submittedName>
</protein>
<reference evidence="2" key="2">
    <citation type="submission" date="2013-10" db="EMBL/GenBank/DDBJ databases">
        <authorList>
            <person name="Aslett M."/>
        </authorList>
    </citation>
    <scope>NUCLEOTIDE SEQUENCE [LARGE SCALE GENOMIC DNA]</scope>
    <source>
        <strain evidence="2">Houghton</strain>
    </source>
</reference>
<feature type="compositionally biased region" description="Basic and acidic residues" evidence="1">
    <location>
        <begin position="69"/>
        <end position="80"/>
    </location>
</feature>
<accession>U6MUW9</accession>
<dbReference type="RefSeq" id="XP_013435350.1">
    <property type="nucleotide sequence ID" value="XM_013579896.1"/>
</dbReference>
<dbReference type="EMBL" id="HG723858">
    <property type="protein sequence ID" value="CDJ66883.1"/>
    <property type="molecule type" value="Genomic_DNA"/>
</dbReference>
<feature type="compositionally biased region" description="Polar residues" evidence="1">
    <location>
        <begin position="111"/>
        <end position="122"/>
    </location>
</feature>
<evidence type="ECO:0000313" key="3">
    <source>
        <dbReference type="Proteomes" id="UP000030754"/>
    </source>
</evidence>
<proteinExistence type="predicted"/>
<gene>
    <name evidence="2" type="ORF">ENH_00041120</name>
</gene>
<feature type="compositionally biased region" description="Low complexity" evidence="1">
    <location>
        <begin position="96"/>
        <end position="110"/>
    </location>
</feature>
<dbReference type="GeneID" id="25474270"/>
<feature type="region of interest" description="Disordered" evidence="1">
    <location>
        <begin position="1"/>
        <end position="131"/>
    </location>
</feature>
<dbReference type="AlphaFoldDB" id="U6MUW9"/>
<keyword evidence="3" id="KW-1185">Reference proteome</keyword>
<evidence type="ECO:0000256" key="1">
    <source>
        <dbReference type="SAM" id="MobiDB-lite"/>
    </source>
</evidence>
<dbReference type="OrthoDB" id="330357at2759"/>
<dbReference type="Proteomes" id="UP000030754">
    <property type="component" value="Unassembled WGS sequence"/>
</dbReference>
<organism evidence="2 3">
    <name type="scientific">Eimeria necatrix</name>
    <dbReference type="NCBI Taxonomy" id="51315"/>
    <lineage>
        <taxon>Eukaryota</taxon>
        <taxon>Sar</taxon>
        <taxon>Alveolata</taxon>
        <taxon>Apicomplexa</taxon>
        <taxon>Conoidasida</taxon>
        <taxon>Coccidia</taxon>
        <taxon>Eucoccidiorida</taxon>
        <taxon>Eimeriorina</taxon>
        <taxon>Eimeriidae</taxon>
        <taxon>Eimeria</taxon>
    </lineage>
</organism>
<reference evidence="2" key="1">
    <citation type="submission" date="2013-10" db="EMBL/GenBank/DDBJ databases">
        <title>Genomic analysis of the causative agents of coccidiosis in chickens.</title>
        <authorList>
            <person name="Reid A.J."/>
            <person name="Blake D."/>
            <person name="Billington K."/>
            <person name="Browne H."/>
            <person name="Dunn M."/>
            <person name="Hung S."/>
            <person name="Kawahara F."/>
            <person name="Miranda-Saavedra D."/>
            <person name="Mourier T."/>
            <person name="Nagra H."/>
            <person name="Otto T.D."/>
            <person name="Rawlings N."/>
            <person name="Sanchez A."/>
            <person name="Sanders M."/>
            <person name="Subramaniam C."/>
            <person name="Tay Y."/>
            <person name="Dear P."/>
            <person name="Doerig C."/>
            <person name="Gruber A."/>
            <person name="Parkinson J."/>
            <person name="Shirley M."/>
            <person name="Wan K.L."/>
            <person name="Berriman M."/>
            <person name="Tomley F."/>
            <person name="Pain A."/>
        </authorList>
    </citation>
    <scope>NUCLEOTIDE SEQUENCE [LARGE SCALE GENOMIC DNA]</scope>
    <source>
        <strain evidence="2">Houghton</strain>
    </source>
</reference>